<dbReference type="Proteomes" id="UP000190061">
    <property type="component" value="Unassembled WGS sequence"/>
</dbReference>
<organism evidence="1 2">
    <name type="scientific">Lysobacter spongiicola DSM 21749</name>
    <dbReference type="NCBI Taxonomy" id="1122188"/>
    <lineage>
        <taxon>Bacteria</taxon>
        <taxon>Pseudomonadati</taxon>
        <taxon>Pseudomonadota</taxon>
        <taxon>Gammaproteobacteria</taxon>
        <taxon>Lysobacterales</taxon>
        <taxon>Lysobacteraceae</taxon>
        <taxon>Novilysobacter</taxon>
    </lineage>
</organism>
<reference evidence="1 2" key="1">
    <citation type="submission" date="2017-02" db="EMBL/GenBank/DDBJ databases">
        <authorList>
            <person name="Peterson S.W."/>
        </authorList>
    </citation>
    <scope>NUCLEOTIDE SEQUENCE [LARGE SCALE GENOMIC DNA]</scope>
    <source>
        <strain evidence="1 2">DSM 21749</strain>
    </source>
</reference>
<dbReference type="EMBL" id="FUXP01000005">
    <property type="protein sequence ID" value="SKA06411.1"/>
    <property type="molecule type" value="Genomic_DNA"/>
</dbReference>
<evidence type="ECO:0000313" key="2">
    <source>
        <dbReference type="Proteomes" id="UP000190061"/>
    </source>
</evidence>
<evidence type="ECO:0000313" key="1">
    <source>
        <dbReference type="EMBL" id="SKA06411.1"/>
    </source>
</evidence>
<accession>A0A1T4QSE6</accession>
<keyword evidence="2" id="KW-1185">Reference proteome</keyword>
<gene>
    <name evidence="1" type="ORF">SAMN02745674_01791</name>
</gene>
<dbReference type="AlphaFoldDB" id="A0A1T4QSE6"/>
<protein>
    <recommendedName>
        <fullName evidence="3">Glyoxalase-like domain-containing protein</fullName>
    </recommendedName>
</protein>
<proteinExistence type="predicted"/>
<name>A0A1T4QSE6_9GAMM</name>
<dbReference type="STRING" id="1122188.SAMN02745674_01791"/>
<evidence type="ECO:0008006" key="3">
    <source>
        <dbReference type="Google" id="ProtNLM"/>
    </source>
</evidence>
<sequence length="77" mass="8254">MPPEVAPRVVISVPPELRDDAAIKFFCTVPSLAVAGEAAFAMGGEVMSEQWQGAGFVVRNAYDPEGNIFQVRETSAK</sequence>